<name>E9HRA6_DAPPU</name>
<dbReference type="AlphaFoldDB" id="E9HRA6"/>
<organism evidence="2 3">
    <name type="scientific">Daphnia pulex</name>
    <name type="common">Water flea</name>
    <dbReference type="NCBI Taxonomy" id="6669"/>
    <lineage>
        <taxon>Eukaryota</taxon>
        <taxon>Metazoa</taxon>
        <taxon>Ecdysozoa</taxon>
        <taxon>Arthropoda</taxon>
        <taxon>Crustacea</taxon>
        <taxon>Branchiopoda</taxon>
        <taxon>Diplostraca</taxon>
        <taxon>Cladocera</taxon>
        <taxon>Anomopoda</taxon>
        <taxon>Daphniidae</taxon>
        <taxon>Daphnia</taxon>
    </lineage>
</organism>
<reference evidence="2 3" key="1">
    <citation type="journal article" date="2011" name="Science">
        <title>The ecoresponsive genome of Daphnia pulex.</title>
        <authorList>
            <person name="Colbourne J.K."/>
            <person name="Pfrender M.E."/>
            <person name="Gilbert D."/>
            <person name="Thomas W.K."/>
            <person name="Tucker A."/>
            <person name="Oakley T.H."/>
            <person name="Tokishita S."/>
            <person name="Aerts A."/>
            <person name="Arnold G.J."/>
            <person name="Basu M.K."/>
            <person name="Bauer D.J."/>
            <person name="Caceres C.E."/>
            <person name="Carmel L."/>
            <person name="Casola C."/>
            <person name="Choi J.H."/>
            <person name="Detter J.C."/>
            <person name="Dong Q."/>
            <person name="Dusheyko S."/>
            <person name="Eads B.D."/>
            <person name="Frohlich T."/>
            <person name="Geiler-Samerotte K.A."/>
            <person name="Gerlach D."/>
            <person name="Hatcher P."/>
            <person name="Jogdeo S."/>
            <person name="Krijgsveld J."/>
            <person name="Kriventseva E.V."/>
            <person name="Kultz D."/>
            <person name="Laforsch C."/>
            <person name="Lindquist E."/>
            <person name="Lopez J."/>
            <person name="Manak J.R."/>
            <person name="Muller J."/>
            <person name="Pangilinan J."/>
            <person name="Patwardhan R.P."/>
            <person name="Pitluck S."/>
            <person name="Pritham E.J."/>
            <person name="Rechtsteiner A."/>
            <person name="Rho M."/>
            <person name="Rogozin I.B."/>
            <person name="Sakarya O."/>
            <person name="Salamov A."/>
            <person name="Schaack S."/>
            <person name="Shapiro H."/>
            <person name="Shiga Y."/>
            <person name="Skalitzky C."/>
            <person name="Smith Z."/>
            <person name="Souvorov A."/>
            <person name="Sung W."/>
            <person name="Tang Z."/>
            <person name="Tsuchiya D."/>
            <person name="Tu H."/>
            <person name="Vos H."/>
            <person name="Wang M."/>
            <person name="Wolf Y.I."/>
            <person name="Yamagata H."/>
            <person name="Yamada T."/>
            <person name="Ye Y."/>
            <person name="Shaw J.R."/>
            <person name="Andrews J."/>
            <person name="Crease T.J."/>
            <person name="Tang H."/>
            <person name="Lucas S.M."/>
            <person name="Robertson H.M."/>
            <person name="Bork P."/>
            <person name="Koonin E.V."/>
            <person name="Zdobnov E.M."/>
            <person name="Grigoriev I.V."/>
            <person name="Lynch M."/>
            <person name="Boore J.L."/>
        </authorList>
    </citation>
    <scope>NUCLEOTIDE SEQUENCE [LARGE SCALE GENOMIC DNA]</scope>
</reference>
<feature type="region of interest" description="Disordered" evidence="1">
    <location>
        <begin position="22"/>
        <end position="50"/>
    </location>
</feature>
<keyword evidence="3" id="KW-1185">Reference proteome</keyword>
<evidence type="ECO:0000313" key="3">
    <source>
        <dbReference type="Proteomes" id="UP000000305"/>
    </source>
</evidence>
<evidence type="ECO:0000256" key="1">
    <source>
        <dbReference type="SAM" id="MobiDB-lite"/>
    </source>
</evidence>
<sequence>MQHEEEAAVHLWNFVIPSQLPKLSQSQDEKGDKKKTSIELDKEEPSEEPLETVVPWCGMLKKMLQ</sequence>
<dbReference type="InParanoid" id="E9HRA6"/>
<feature type="compositionally biased region" description="Basic and acidic residues" evidence="1">
    <location>
        <begin position="27"/>
        <end position="40"/>
    </location>
</feature>
<protein>
    <submittedName>
        <fullName evidence="2">Uncharacterized protein</fullName>
    </submittedName>
</protein>
<accession>E9HRA6</accession>
<gene>
    <name evidence="2" type="ORF">DAPPUDRAFT_332910</name>
</gene>
<dbReference type="HOGENOM" id="CLU_2851928_0_0_1"/>
<dbReference type="KEGG" id="dpx:DAPPUDRAFT_332910"/>
<proteinExistence type="predicted"/>
<evidence type="ECO:0000313" key="2">
    <source>
        <dbReference type="EMBL" id="EFX65719.1"/>
    </source>
</evidence>
<dbReference type="Proteomes" id="UP000000305">
    <property type="component" value="Unassembled WGS sequence"/>
</dbReference>
<dbReference type="EMBL" id="GL732733">
    <property type="protein sequence ID" value="EFX65719.1"/>
    <property type="molecule type" value="Genomic_DNA"/>
</dbReference>
<feature type="compositionally biased region" description="Acidic residues" evidence="1">
    <location>
        <begin position="41"/>
        <end position="50"/>
    </location>
</feature>